<dbReference type="GO" id="GO:0051539">
    <property type="term" value="F:4 iron, 4 sulfur cluster binding"/>
    <property type="evidence" value="ECO:0007669"/>
    <property type="project" value="UniProtKB-KW"/>
</dbReference>
<dbReference type="NCBIfam" id="NF045490">
    <property type="entry name" value="FdxA_Protbact"/>
    <property type="match status" value="1"/>
</dbReference>
<dbReference type="OrthoDB" id="9803397at2"/>
<dbReference type="EMBL" id="FQXE01000004">
    <property type="protein sequence ID" value="SHH64138.1"/>
    <property type="molecule type" value="Genomic_DNA"/>
</dbReference>
<evidence type="ECO:0000256" key="2">
    <source>
        <dbReference type="ARBA" id="ARBA00001966"/>
    </source>
</evidence>
<evidence type="ECO:0000256" key="6">
    <source>
        <dbReference type="ARBA" id="ARBA00022737"/>
    </source>
</evidence>
<dbReference type="PROSITE" id="PS51379">
    <property type="entry name" value="4FE4S_FER_2"/>
    <property type="match status" value="2"/>
</dbReference>
<keyword evidence="14" id="KW-1185">Reference proteome</keyword>
<dbReference type="PANTHER" id="PTHR42859:SF2">
    <property type="entry name" value="FERREDOXIN"/>
    <property type="match status" value="1"/>
</dbReference>
<evidence type="ECO:0000256" key="3">
    <source>
        <dbReference type="ARBA" id="ARBA00022448"/>
    </source>
</evidence>
<proteinExistence type="predicted"/>
<evidence type="ECO:0000256" key="10">
    <source>
        <dbReference type="ARBA" id="ARBA00023291"/>
    </source>
</evidence>
<evidence type="ECO:0000259" key="12">
    <source>
        <dbReference type="PROSITE" id="PS51379"/>
    </source>
</evidence>
<keyword evidence="5 11" id="KW-0479">Metal-binding</keyword>
<evidence type="ECO:0000256" key="9">
    <source>
        <dbReference type="ARBA" id="ARBA00023014"/>
    </source>
</evidence>
<dbReference type="GO" id="GO:0009055">
    <property type="term" value="F:electron transfer activity"/>
    <property type="evidence" value="ECO:0007669"/>
    <property type="project" value="InterPro"/>
</dbReference>
<dbReference type="InterPro" id="IPR054829">
    <property type="entry name" value="FdxA"/>
</dbReference>
<keyword evidence="3 11" id="KW-0813">Transport</keyword>
<dbReference type="Gene3D" id="3.30.70.20">
    <property type="match status" value="1"/>
</dbReference>
<dbReference type="AlphaFoldDB" id="A0A1M5UMP3"/>
<gene>
    <name evidence="13" type="ORF">SAMN04488135_10443</name>
</gene>
<dbReference type="Pfam" id="PF11953">
    <property type="entry name" value="DUF3470"/>
    <property type="match status" value="1"/>
</dbReference>
<evidence type="ECO:0000313" key="13">
    <source>
        <dbReference type="EMBL" id="SHH64138.1"/>
    </source>
</evidence>
<evidence type="ECO:0000256" key="4">
    <source>
        <dbReference type="ARBA" id="ARBA00022485"/>
    </source>
</evidence>
<keyword evidence="8 11" id="KW-0408">Iron</keyword>
<dbReference type="GO" id="GO:0046872">
    <property type="term" value="F:metal ion binding"/>
    <property type="evidence" value="ECO:0007669"/>
    <property type="project" value="UniProtKB-KW"/>
</dbReference>
<dbReference type="PROSITE" id="PS00198">
    <property type="entry name" value="4FE4S_FER_1"/>
    <property type="match status" value="1"/>
</dbReference>
<dbReference type="InterPro" id="IPR050294">
    <property type="entry name" value="RnfB_subfamily"/>
</dbReference>
<keyword evidence="6 11" id="KW-0677">Repeat</keyword>
<evidence type="ECO:0000256" key="7">
    <source>
        <dbReference type="ARBA" id="ARBA00022982"/>
    </source>
</evidence>
<keyword evidence="4 11" id="KW-0004">4Fe-4S</keyword>
<comment type="function">
    <text evidence="11">Ferredoxins are iron-sulfur proteins that transfer electrons in a wide variety of metabolic reactions.</text>
</comment>
<keyword evidence="7 11" id="KW-0249">Electron transport</keyword>
<dbReference type="InterPro" id="IPR000813">
    <property type="entry name" value="7Fe_ferredoxin"/>
</dbReference>
<evidence type="ECO:0000313" key="14">
    <source>
        <dbReference type="Proteomes" id="UP000184226"/>
    </source>
</evidence>
<reference evidence="13 14" key="1">
    <citation type="submission" date="2016-11" db="EMBL/GenBank/DDBJ databases">
        <authorList>
            <person name="Jaros S."/>
            <person name="Januszkiewicz K."/>
            <person name="Wedrychowicz H."/>
        </authorList>
    </citation>
    <scope>NUCLEOTIDE SEQUENCE [LARGE SCALE GENOMIC DNA]</scope>
    <source>
        <strain evidence="13 14">CGMCC 1.10190</strain>
    </source>
</reference>
<sequence length="114" mass="12694">MPFVVTDACIRCLYTNCVEVCPVDCFFCGEVMLVISPDKCIDCGACAPQCPVSAIVPDTDPLADKWLPINAEFSATWPSITHKREHPPDADAYRDQPSKFERYFSSAPDAQEKF</sequence>
<dbReference type="InterPro" id="IPR017900">
    <property type="entry name" value="4Fe4S_Fe_S_CS"/>
</dbReference>
<dbReference type="PANTHER" id="PTHR42859">
    <property type="entry name" value="OXIDOREDUCTASE"/>
    <property type="match status" value="1"/>
</dbReference>
<evidence type="ECO:0000256" key="8">
    <source>
        <dbReference type="ARBA" id="ARBA00023004"/>
    </source>
</evidence>
<comment type="cofactor">
    <cofactor evidence="1 11">
        <name>[3Fe-4S] cluster</name>
        <dbReference type="ChEBI" id="CHEBI:21137"/>
    </cofactor>
</comment>
<dbReference type="InterPro" id="IPR017896">
    <property type="entry name" value="4Fe4S_Fe-S-bd"/>
</dbReference>
<evidence type="ECO:0000256" key="5">
    <source>
        <dbReference type="ARBA" id="ARBA00022723"/>
    </source>
</evidence>
<name>A0A1M5UMP3_9BURK</name>
<dbReference type="SUPFAM" id="SSF54862">
    <property type="entry name" value="4Fe-4S ferredoxins"/>
    <property type="match status" value="1"/>
</dbReference>
<dbReference type="InterPro" id="IPR022569">
    <property type="entry name" value="Fd_C"/>
</dbReference>
<keyword evidence="9 11" id="KW-0411">Iron-sulfur</keyword>
<organism evidence="13 14">
    <name type="scientific">Pollutimonas bauzanensis</name>
    <dbReference type="NCBI Taxonomy" id="658167"/>
    <lineage>
        <taxon>Bacteria</taxon>
        <taxon>Pseudomonadati</taxon>
        <taxon>Pseudomonadota</taxon>
        <taxon>Betaproteobacteria</taxon>
        <taxon>Burkholderiales</taxon>
        <taxon>Alcaligenaceae</taxon>
        <taxon>Pollutimonas</taxon>
    </lineage>
</organism>
<dbReference type="Pfam" id="PF00037">
    <property type="entry name" value="Fer4"/>
    <property type="match status" value="1"/>
</dbReference>
<dbReference type="RefSeq" id="WP_073102741.1">
    <property type="nucleotide sequence ID" value="NZ_FQXE01000004.1"/>
</dbReference>
<comment type="cofactor">
    <cofactor evidence="2 11">
        <name>[4Fe-4S] cluster</name>
        <dbReference type="ChEBI" id="CHEBI:49883"/>
    </cofactor>
</comment>
<dbReference type="GO" id="GO:0051538">
    <property type="term" value="F:3 iron, 4 sulfur cluster binding"/>
    <property type="evidence" value="ECO:0007669"/>
    <property type="project" value="UniProtKB-KW"/>
</dbReference>
<dbReference type="Proteomes" id="UP000184226">
    <property type="component" value="Unassembled WGS sequence"/>
</dbReference>
<protein>
    <recommendedName>
        <fullName evidence="11">Ferredoxin</fullName>
    </recommendedName>
</protein>
<feature type="domain" description="4Fe-4S ferredoxin-type" evidence="12">
    <location>
        <begin position="1"/>
        <end position="26"/>
    </location>
</feature>
<evidence type="ECO:0000256" key="1">
    <source>
        <dbReference type="ARBA" id="ARBA00001927"/>
    </source>
</evidence>
<dbReference type="STRING" id="658167.SAMN04488135_10443"/>
<dbReference type="PRINTS" id="PR00354">
    <property type="entry name" value="7FE8SFRDOXIN"/>
</dbReference>
<accession>A0A1M5UMP3</accession>
<evidence type="ECO:0000256" key="11">
    <source>
        <dbReference type="RuleBase" id="RU364098"/>
    </source>
</evidence>
<feature type="domain" description="4Fe-4S ferredoxin-type" evidence="12">
    <location>
        <begin position="31"/>
        <end position="60"/>
    </location>
</feature>
<keyword evidence="10 11" id="KW-0003">3Fe-4S</keyword>